<dbReference type="AlphaFoldDB" id="S7U6R2"/>
<proteinExistence type="predicted"/>
<evidence type="ECO:0000313" key="1">
    <source>
        <dbReference type="EMBL" id="EPR45052.1"/>
    </source>
</evidence>
<reference evidence="1 2" key="1">
    <citation type="journal article" date="2013" name="Genome Announc.">
        <title>Draft genome sequences for three mercury-methylating, sulfate-reducing bacteria.</title>
        <authorList>
            <person name="Brown S.D."/>
            <person name="Hurt R.A.Jr."/>
            <person name="Gilmour C.C."/>
            <person name="Elias D.A."/>
        </authorList>
    </citation>
    <scope>NUCLEOTIDE SEQUENCE [LARGE SCALE GENOMIC DNA]</scope>
    <source>
        <strain evidence="1 2">DSM 2059</strain>
    </source>
</reference>
<protein>
    <submittedName>
        <fullName evidence="1">Uncharacterized protein</fullName>
    </submittedName>
</protein>
<name>S7U6R2_DESML</name>
<accession>S7U6R2</accession>
<gene>
    <name evidence="1" type="ORF">dsmv_3703</name>
</gene>
<comment type="caution">
    <text evidence="1">The sequence shown here is derived from an EMBL/GenBank/DDBJ whole genome shotgun (WGS) entry which is preliminary data.</text>
</comment>
<evidence type="ECO:0000313" key="2">
    <source>
        <dbReference type="Proteomes" id="UP000014977"/>
    </source>
</evidence>
<sequence length="94" mass="10122">MLGSLPSAASFFFAGNMFAAKIRIVNLNTAVESFRASGLQQNGGDGFHFDGIANRGVVVKQVTPFWQEIYTMNGAVTGSNCFSKWVFIAIAPAR</sequence>
<keyword evidence="2" id="KW-1185">Reference proteome</keyword>
<dbReference type="Proteomes" id="UP000014977">
    <property type="component" value="Unassembled WGS sequence"/>
</dbReference>
<dbReference type="EMBL" id="ATHJ01000005">
    <property type="protein sequence ID" value="EPR45052.1"/>
    <property type="molecule type" value="Genomic_DNA"/>
</dbReference>
<organism evidence="1 2">
    <name type="scientific">Desulfococcus multivorans DSM 2059</name>
    <dbReference type="NCBI Taxonomy" id="1121405"/>
    <lineage>
        <taxon>Bacteria</taxon>
        <taxon>Pseudomonadati</taxon>
        <taxon>Thermodesulfobacteriota</taxon>
        <taxon>Desulfobacteria</taxon>
        <taxon>Desulfobacterales</taxon>
        <taxon>Desulfococcaceae</taxon>
        <taxon>Desulfococcus</taxon>
    </lineage>
</organism>